<keyword evidence="4" id="KW-1185">Reference proteome</keyword>
<name>A0A4Q7NZA3_9FIRM</name>
<comment type="caution">
    <text evidence="3">The sequence shown here is derived from an EMBL/GenBank/DDBJ whole genome shotgun (WGS) entry which is preliminary data.</text>
</comment>
<dbReference type="OrthoDB" id="9772485at2"/>
<sequence length="474" mass="55100">MRICVILEGCYPYVTGGVSTWIHQYIQAMPQHEFVIWAVGASSEDRGKFKYKLPENVAEIREIFLNDALTMGFEKQHYRFSEAEFSALREFINCRKPDWDLLFQMYHDNKVSPIAFLMSEEFLEILMKICHEEYPYTAFSDLFHTVRSMMLPILYTIQEEVPEADLYHAIATGYSGVLARLGSYVNHVPYMITEHGIYTREREEEIIRAKWVVPAFKRFWVRFFYMLSDCAYSGASMITSLFDRAMEIQIEMGCRREKCRYITNGIHYDRFCNIPLKKDNGYVDIGAVLRIAPIKDVKTLLYAFAELKPRVPYARLHIAGPEDDQEYAQECYDLAEKLQLQDVFFLGTVNVLEYMEQFDFTILTSISEGQPLAVLESFAAGRPCVTTDVGCCKQLIGGMEGDTLGPAGYCVPPMHREAICAAMEQLCTRPEERYRMGMTGKKRVELYFRHEDMIRNYLQAYDEVFRKWQESDSV</sequence>
<accession>A0A4Q7NZA3</accession>
<dbReference type="PANTHER" id="PTHR12526">
    <property type="entry name" value="GLYCOSYLTRANSFERASE"/>
    <property type="match status" value="1"/>
</dbReference>
<dbReference type="Pfam" id="PF11997">
    <property type="entry name" value="DUF3492"/>
    <property type="match status" value="1"/>
</dbReference>
<dbReference type="GO" id="GO:0016757">
    <property type="term" value="F:glycosyltransferase activity"/>
    <property type="evidence" value="ECO:0007669"/>
    <property type="project" value="InterPro"/>
</dbReference>
<keyword evidence="3" id="KW-0808">Transferase</keyword>
<dbReference type="PANTHER" id="PTHR12526:SF608">
    <property type="entry name" value="PELF"/>
    <property type="match status" value="1"/>
</dbReference>
<dbReference type="SUPFAM" id="SSF53756">
    <property type="entry name" value="UDP-Glycosyltransferase/glycogen phosphorylase"/>
    <property type="match status" value="1"/>
</dbReference>
<evidence type="ECO:0000313" key="4">
    <source>
        <dbReference type="Proteomes" id="UP000292927"/>
    </source>
</evidence>
<dbReference type="EMBL" id="SGXF01000008">
    <property type="protein sequence ID" value="RZS92654.1"/>
    <property type="molecule type" value="Genomic_DNA"/>
</dbReference>
<feature type="domain" description="Glycosyl transferase family 1" evidence="1">
    <location>
        <begin position="278"/>
        <end position="443"/>
    </location>
</feature>
<organism evidence="3 4">
    <name type="scientific">Cuneatibacter caecimuris</name>
    <dbReference type="NCBI Taxonomy" id="1796618"/>
    <lineage>
        <taxon>Bacteria</taxon>
        <taxon>Bacillati</taxon>
        <taxon>Bacillota</taxon>
        <taxon>Clostridia</taxon>
        <taxon>Lachnospirales</taxon>
        <taxon>Lachnospiraceae</taxon>
        <taxon>Cuneatibacter</taxon>
    </lineage>
</organism>
<feature type="domain" description="DUF3492" evidence="2">
    <location>
        <begin position="1"/>
        <end position="256"/>
    </location>
</feature>
<evidence type="ECO:0000259" key="2">
    <source>
        <dbReference type="Pfam" id="PF11997"/>
    </source>
</evidence>
<evidence type="ECO:0000259" key="1">
    <source>
        <dbReference type="Pfam" id="PF00534"/>
    </source>
</evidence>
<protein>
    <submittedName>
        <fullName evidence="3">Glycosyltransferase involved in cell wall biosynthesis</fullName>
    </submittedName>
</protein>
<evidence type="ECO:0000313" key="3">
    <source>
        <dbReference type="EMBL" id="RZS92654.1"/>
    </source>
</evidence>
<reference evidence="3 4" key="1">
    <citation type="submission" date="2019-02" db="EMBL/GenBank/DDBJ databases">
        <title>Genomic Encyclopedia of Type Strains, Phase IV (KMG-IV): sequencing the most valuable type-strain genomes for metagenomic binning, comparative biology and taxonomic classification.</title>
        <authorList>
            <person name="Goeker M."/>
        </authorList>
    </citation>
    <scope>NUCLEOTIDE SEQUENCE [LARGE SCALE GENOMIC DNA]</scope>
    <source>
        <strain evidence="3 4">DSM 29486</strain>
    </source>
</reference>
<dbReference type="Proteomes" id="UP000292927">
    <property type="component" value="Unassembled WGS sequence"/>
</dbReference>
<proteinExistence type="predicted"/>
<dbReference type="InterPro" id="IPR001296">
    <property type="entry name" value="Glyco_trans_1"/>
</dbReference>
<dbReference type="AlphaFoldDB" id="A0A4Q7NZA3"/>
<dbReference type="NCBIfam" id="NF038011">
    <property type="entry name" value="PelF"/>
    <property type="match status" value="1"/>
</dbReference>
<dbReference type="InterPro" id="IPR047691">
    <property type="entry name" value="PelF-like"/>
</dbReference>
<gene>
    <name evidence="3" type="ORF">EV209_2948</name>
</gene>
<dbReference type="Gene3D" id="3.40.50.2000">
    <property type="entry name" value="Glycogen Phosphorylase B"/>
    <property type="match status" value="2"/>
</dbReference>
<dbReference type="InterPro" id="IPR022622">
    <property type="entry name" value="DUF3492"/>
</dbReference>
<dbReference type="RefSeq" id="WP_130436185.1">
    <property type="nucleotide sequence ID" value="NZ_SGXF01000008.1"/>
</dbReference>
<dbReference type="Pfam" id="PF00534">
    <property type="entry name" value="Glycos_transf_1"/>
    <property type="match status" value="1"/>
</dbReference>